<reference evidence="1 2" key="1">
    <citation type="journal article" date="2013" name="Curr. Biol.">
        <title>The Genome of the Foraminiferan Reticulomyxa filosa.</title>
        <authorList>
            <person name="Glockner G."/>
            <person name="Hulsmann N."/>
            <person name="Schleicher M."/>
            <person name="Noegel A.A."/>
            <person name="Eichinger L."/>
            <person name="Gallinger C."/>
            <person name="Pawlowski J."/>
            <person name="Sierra R."/>
            <person name="Euteneuer U."/>
            <person name="Pillet L."/>
            <person name="Moustafa A."/>
            <person name="Platzer M."/>
            <person name="Groth M."/>
            <person name="Szafranski K."/>
            <person name="Schliwa M."/>
        </authorList>
    </citation>
    <scope>NUCLEOTIDE SEQUENCE [LARGE SCALE GENOMIC DNA]</scope>
</reference>
<comment type="caution">
    <text evidence="1">The sequence shown here is derived from an EMBL/GenBank/DDBJ whole genome shotgun (WGS) entry which is preliminary data.</text>
</comment>
<organism evidence="1 2">
    <name type="scientific">Reticulomyxa filosa</name>
    <dbReference type="NCBI Taxonomy" id="46433"/>
    <lineage>
        <taxon>Eukaryota</taxon>
        <taxon>Sar</taxon>
        <taxon>Rhizaria</taxon>
        <taxon>Retaria</taxon>
        <taxon>Foraminifera</taxon>
        <taxon>Monothalamids</taxon>
        <taxon>Reticulomyxidae</taxon>
        <taxon>Reticulomyxa</taxon>
    </lineage>
</organism>
<sequence>KCCADEVIVKIFFFVYCLKDYKKGKKRTIDEKNGIIKEKKWEEKKWEEKKWEEKKCSNKKKKVILKRKRKKKE</sequence>
<dbReference type="AlphaFoldDB" id="X6LF75"/>
<protein>
    <submittedName>
        <fullName evidence="1">Uncharacterized protein</fullName>
    </submittedName>
</protein>
<proteinExistence type="predicted"/>
<evidence type="ECO:0000313" key="2">
    <source>
        <dbReference type="Proteomes" id="UP000023152"/>
    </source>
</evidence>
<feature type="non-terminal residue" evidence="1">
    <location>
        <position position="1"/>
    </location>
</feature>
<gene>
    <name evidence="1" type="ORF">RFI_37686</name>
</gene>
<dbReference type="EMBL" id="ASPP01042944">
    <property type="protein sequence ID" value="ETN99781.1"/>
    <property type="molecule type" value="Genomic_DNA"/>
</dbReference>
<accession>X6LF75</accession>
<keyword evidence="2" id="KW-1185">Reference proteome</keyword>
<dbReference type="Proteomes" id="UP000023152">
    <property type="component" value="Unassembled WGS sequence"/>
</dbReference>
<evidence type="ECO:0000313" key="1">
    <source>
        <dbReference type="EMBL" id="ETN99781.1"/>
    </source>
</evidence>
<name>X6LF75_RETFI</name>